<reference evidence="2 3" key="1">
    <citation type="submission" date="2018-12" db="EMBL/GenBank/DDBJ databases">
        <title>The Draft Genome Sequence of the Soil Bacterium Pedobacter tournemirensis R1.</title>
        <authorList>
            <person name="He J."/>
        </authorList>
    </citation>
    <scope>NUCLEOTIDE SEQUENCE [LARGE SCALE GENOMIC DNA]</scope>
    <source>
        <strain evidence="2 3">R1</strain>
    </source>
</reference>
<feature type="transmembrane region" description="Helical" evidence="1">
    <location>
        <begin position="949"/>
        <end position="968"/>
    </location>
</feature>
<name>A0A4Q0MEX5_9SPHI</name>
<dbReference type="Gene3D" id="3.30.70.1430">
    <property type="entry name" value="Multidrug efflux transporter AcrB pore domain"/>
    <property type="match status" value="2"/>
</dbReference>
<evidence type="ECO:0000313" key="2">
    <source>
        <dbReference type="EMBL" id="RXF71824.1"/>
    </source>
</evidence>
<dbReference type="GO" id="GO:0005886">
    <property type="term" value="C:plasma membrane"/>
    <property type="evidence" value="ECO:0007669"/>
    <property type="project" value="TreeGrafter"/>
</dbReference>
<dbReference type="Gene3D" id="1.20.1640.10">
    <property type="entry name" value="Multidrug efflux transporter AcrB transmembrane domain"/>
    <property type="match status" value="2"/>
</dbReference>
<sequence>MVEFLVHRPIAVVISFFALMLLGIVAWCKLPASLMPNADIPQITVHLKGIQYSAREMERRITGPVRNSLQQLQGIENMVSTSSEGEALIRLEFQHGINMSMAFIAVNEKVDMSMTQLPRDVERPVVNKSGILDIPVFSLNIYDKKGNDSPERFSVISSFSEEVIRRRLEQLAEISMVDISGSSESEIQLLPRNGYLQSLGLDDRRLADALTESSINLGNILVQDGNYSYYLKFKSSRVNIEEIRNTPLRIGGRLLKLRDLAEVTQTSALAKGFYFSDGHRAVNLRVIKQASAQMEDLKKSFYRELDHFRRDYPDLEFTVTQDQTALLDYSVSNLKQDLLLGGVLAFLCMLLFIRKLRSALLVGITIPLALLISQVGFYLFDVSVNIISLGGLILGLGMIIDNSIVVIDTINSHLRKNMPSDMAAVHGTNEIIRPLFASSLTNCAVFVPLIFMSGLAGAIFYDQAMSITIGLVASIMVSVLLLPTLYSIIYRLPLYKPLSLKNSRRIHINITHLYEKGLYWVFTHRIITVITVLSFFSGGCFAYSLLRKERLPPITRSDFEVQISWNESIGLSESWRRIQYFVQREKTDIAAISVWIGKQQYLFTGDDALYSTQARIYIKATNEAKVKGLQKSFREGCVSKYPLASVDFFPSRNALEAVFANTMPPLRISLSSAKQRTMPEEGLATFVTKDLQRMLPDATINPVSLEKKVVLTVNTPRALLYQVTMVDIKEAINRVVKPQFIDEVEGPESLIPIVIKSSSVTSIRELLERTFVCGSRRQCIPLSSVLDVHMQQDYAYIFAGSQGEYYPLDIETNHPTSDLAIAKRMFSGMKDQIVASYSGSYFDNLKLTKEMFNILIISVLLLYFILAAQFESLLQPLFILAELPIAISGAFIFLYLGGNTLNLMSMIGIVIMCGLVINDSILKIDAINKLRSQGVPLMEAILVGGHKRLAPIIMISLTSIGALLPTLFMHDVGSELQKPLSLALFGGMTSGLFISLFFVPMIYWLVYRKKGDRINDF</sequence>
<feature type="transmembrane region" description="Helical" evidence="1">
    <location>
        <begin position="467"/>
        <end position="489"/>
    </location>
</feature>
<feature type="transmembrane region" description="Helical" evidence="1">
    <location>
        <begin position="526"/>
        <end position="546"/>
    </location>
</feature>
<keyword evidence="1" id="KW-0812">Transmembrane</keyword>
<feature type="transmembrane region" description="Helical" evidence="1">
    <location>
        <begin position="980"/>
        <end position="1006"/>
    </location>
</feature>
<proteinExistence type="predicted"/>
<dbReference type="RefSeq" id="WP_128768073.1">
    <property type="nucleotide sequence ID" value="NZ_RXOC01000002.1"/>
</dbReference>
<feature type="transmembrane region" description="Helical" evidence="1">
    <location>
        <begin position="386"/>
        <end position="407"/>
    </location>
</feature>
<accession>A0A4Q0MEX5</accession>
<evidence type="ECO:0000313" key="3">
    <source>
        <dbReference type="Proteomes" id="UP000290848"/>
    </source>
</evidence>
<dbReference type="Gene3D" id="3.30.70.1440">
    <property type="entry name" value="Multidrug efflux transporter AcrB pore domain"/>
    <property type="match status" value="1"/>
</dbReference>
<dbReference type="PRINTS" id="PR00702">
    <property type="entry name" value="ACRIFLAVINRP"/>
</dbReference>
<dbReference type="PANTHER" id="PTHR32063">
    <property type="match status" value="1"/>
</dbReference>
<dbReference type="Pfam" id="PF00873">
    <property type="entry name" value="ACR_tran"/>
    <property type="match status" value="1"/>
</dbReference>
<dbReference type="AlphaFoldDB" id="A0A4Q0MEX5"/>
<protein>
    <submittedName>
        <fullName evidence="2">Efflux RND transporter permease subunit</fullName>
    </submittedName>
</protein>
<dbReference type="EMBL" id="RXOC01000002">
    <property type="protein sequence ID" value="RXF71824.1"/>
    <property type="molecule type" value="Genomic_DNA"/>
</dbReference>
<evidence type="ECO:0000256" key="1">
    <source>
        <dbReference type="SAM" id="Phobius"/>
    </source>
</evidence>
<dbReference type="SUPFAM" id="SSF82693">
    <property type="entry name" value="Multidrug efflux transporter AcrB pore domain, PN1, PN2, PC1 and PC2 subdomains"/>
    <property type="match status" value="1"/>
</dbReference>
<feature type="transmembrane region" description="Helical" evidence="1">
    <location>
        <begin position="9"/>
        <end position="27"/>
    </location>
</feature>
<dbReference type="GO" id="GO:0042910">
    <property type="term" value="F:xenobiotic transmembrane transporter activity"/>
    <property type="evidence" value="ECO:0007669"/>
    <property type="project" value="TreeGrafter"/>
</dbReference>
<feature type="transmembrane region" description="Helical" evidence="1">
    <location>
        <begin position="440"/>
        <end position="461"/>
    </location>
</feature>
<dbReference type="Proteomes" id="UP000290848">
    <property type="component" value="Unassembled WGS sequence"/>
</dbReference>
<keyword evidence="1" id="KW-0472">Membrane</keyword>
<dbReference type="SUPFAM" id="SSF82866">
    <property type="entry name" value="Multidrug efflux transporter AcrB transmembrane domain"/>
    <property type="match status" value="2"/>
</dbReference>
<gene>
    <name evidence="2" type="ORF">EKH83_03825</name>
</gene>
<dbReference type="Gene3D" id="3.30.2090.10">
    <property type="entry name" value="Multidrug efflux transporter AcrB TolC docking domain, DN and DC subdomains"/>
    <property type="match status" value="2"/>
</dbReference>
<dbReference type="PANTHER" id="PTHR32063:SF0">
    <property type="entry name" value="SWARMING MOTILITY PROTEIN SWRC"/>
    <property type="match status" value="1"/>
</dbReference>
<dbReference type="SUPFAM" id="SSF82714">
    <property type="entry name" value="Multidrug efflux transporter AcrB TolC docking domain, DN and DC subdomains"/>
    <property type="match status" value="1"/>
</dbReference>
<keyword evidence="1" id="KW-1133">Transmembrane helix</keyword>
<feature type="transmembrane region" description="Helical" evidence="1">
    <location>
        <begin position="360"/>
        <end position="380"/>
    </location>
</feature>
<dbReference type="InterPro" id="IPR001036">
    <property type="entry name" value="Acrflvin-R"/>
</dbReference>
<organism evidence="2 3">
    <name type="scientific">Arcticibacter tournemirensis</name>
    <dbReference type="NCBI Taxonomy" id="699437"/>
    <lineage>
        <taxon>Bacteria</taxon>
        <taxon>Pseudomonadati</taxon>
        <taxon>Bacteroidota</taxon>
        <taxon>Sphingobacteriia</taxon>
        <taxon>Sphingobacteriales</taxon>
        <taxon>Sphingobacteriaceae</taxon>
        <taxon>Arcticibacter</taxon>
    </lineage>
</organism>
<dbReference type="Gene3D" id="3.30.70.1320">
    <property type="entry name" value="Multidrug efflux transporter AcrB pore domain like"/>
    <property type="match status" value="1"/>
</dbReference>
<feature type="transmembrane region" description="Helical" evidence="1">
    <location>
        <begin position="877"/>
        <end position="897"/>
    </location>
</feature>
<comment type="caution">
    <text evidence="2">The sequence shown here is derived from an EMBL/GenBank/DDBJ whole genome shotgun (WGS) entry which is preliminary data.</text>
</comment>
<dbReference type="InterPro" id="IPR027463">
    <property type="entry name" value="AcrB_DN_DC_subdom"/>
</dbReference>
<feature type="transmembrane region" description="Helical" evidence="1">
    <location>
        <begin position="851"/>
        <end position="870"/>
    </location>
</feature>